<dbReference type="SUPFAM" id="SSF51182">
    <property type="entry name" value="RmlC-like cupins"/>
    <property type="match status" value="1"/>
</dbReference>
<dbReference type="AlphaFoldDB" id="A0A846MVU8"/>
<dbReference type="EMBL" id="JAASRM010000001">
    <property type="protein sequence ID" value="NIK87202.1"/>
    <property type="molecule type" value="Genomic_DNA"/>
</dbReference>
<organism evidence="1 2">
    <name type="scientific">Rhizomicrobium palustre</name>
    <dbReference type="NCBI Taxonomy" id="189966"/>
    <lineage>
        <taxon>Bacteria</taxon>
        <taxon>Pseudomonadati</taxon>
        <taxon>Pseudomonadota</taxon>
        <taxon>Alphaproteobacteria</taxon>
        <taxon>Micropepsales</taxon>
        <taxon>Micropepsaceae</taxon>
        <taxon>Rhizomicrobium</taxon>
    </lineage>
</organism>
<gene>
    <name evidence="1" type="ORF">FHS83_000520</name>
</gene>
<comment type="caution">
    <text evidence="1">The sequence shown here is derived from an EMBL/GenBank/DDBJ whole genome shotgun (WGS) entry which is preliminary data.</text>
</comment>
<dbReference type="InterPro" id="IPR011051">
    <property type="entry name" value="RmlC_Cupin_sf"/>
</dbReference>
<dbReference type="RefSeq" id="WP_167080597.1">
    <property type="nucleotide sequence ID" value="NZ_BAAADC010000001.1"/>
</dbReference>
<name>A0A846MVU8_9PROT</name>
<sequence length="359" mass="39112">MSNVAALDSYLDALAGGEPVTGFDWDSLSWREALPRVAAALKRPMKIERAEEIEAVFKRYLKSSFAAGLSGADAAFVAEASKTAGFVSKFKPYGIKCATALGYSIFFLHPGMGFSFQRHRTRKTELFHMLDILDRGQIYLSTSKEWDAVYEKDAFNRWLSGEENAGYQAYSRRPSPGDVYLVTELDTVHSVLGCVIEEFATVSTDMVDRLHDQNEAARGDVPMEKPETVARWLSELPRPLPSNCWKSLSDAPAPLPTKTGSGTKEIVLADTGEFLAERFEIAPSASLSLPADGDRARSLFCLGGHCRVTLTAPGESQGSDVTLAPGEVIIVAPNLKLTMTAEDQVSLSSHTIRPALALD</sequence>
<proteinExistence type="predicted"/>
<reference evidence="1 2" key="1">
    <citation type="submission" date="2020-03" db="EMBL/GenBank/DDBJ databases">
        <title>Genomic Encyclopedia of Type Strains, Phase IV (KMG-IV): sequencing the most valuable type-strain genomes for metagenomic binning, comparative biology and taxonomic classification.</title>
        <authorList>
            <person name="Goeker M."/>
        </authorList>
    </citation>
    <scope>NUCLEOTIDE SEQUENCE [LARGE SCALE GENOMIC DNA]</scope>
    <source>
        <strain evidence="1 2">DSM 19867</strain>
    </source>
</reference>
<dbReference type="Proteomes" id="UP000570514">
    <property type="component" value="Unassembled WGS sequence"/>
</dbReference>
<keyword evidence="1" id="KW-0560">Oxidoreductase</keyword>
<evidence type="ECO:0000313" key="1">
    <source>
        <dbReference type="EMBL" id="NIK87202.1"/>
    </source>
</evidence>
<accession>A0A846MVU8</accession>
<keyword evidence="2" id="KW-1185">Reference proteome</keyword>
<dbReference type="GO" id="GO:0051213">
    <property type="term" value="F:dioxygenase activity"/>
    <property type="evidence" value="ECO:0007669"/>
    <property type="project" value="UniProtKB-KW"/>
</dbReference>
<keyword evidence="1" id="KW-0223">Dioxygenase</keyword>
<protein>
    <submittedName>
        <fullName evidence="1">Quercetin dioxygenase-like cupin family protein</fullName>
    </submittedName>
</protein>
<evidence type="ECO:0000313" key="2">
    <source>
        <dbReference type="Proteomes" id="UP000570514"/>
    </source>
</evidence>